<dbReference type="GO" id="GO:0030288">
    <property type="term" value="C:outer membrane-bounded periplasmic space"/>
    <property type="evidence" value="ECO:0007669"/>
    <property type="project" value="InterPro"/>
</dbReference>
<feature type="domain" description="Pili assembly chaperone N-terminal" evidence="2">
    <location>
        <begin position="41"/>
        <end position="150"/>
    </location>
</feature>
<sequence length="255" mass="27945">MNQSCLPRALSALVCLSGLFLAPTGAHAAGTVLIWPIDPFLAADKKATELWIENQGASATTMQVRIVRWQQQGGHERYQQQQDVVASPPILRIDRGGKQLIRLIKQSPVPQGKEFAYRIIIDEIPQPAADTKPQIGLKLQMRYSIPLFVYGQGVPVETEGANHVLVDGRNLSWSNTTLDGKPAIEVRNRDLVHVRLSDVSLRQGGSERQIAPGLLGYVLPGESRSWPLPLGVTRPEQISATINAQDAKWQSAPGN</sequence>
<dbReference type="Pfam" id="PF00345">
    <property type="entry name" value="PapD_N"/>
    <property type="match status" value="1"/>
</dbReference>
<feature type="signal peptide" evidence="1">
    <location>
        <begin position="1"/>
        <end position="28"/>
    </location>
</feature>
<dbReference type="InterPro" id="IPR050643">
    <property type="entry name" value="Periplasmic_pilus_chap"/>
</dbReference>
<dbReference type="AlphaFoldDB" id="A0A4R6ELQ7"/>
<name>A0A4R6ELQ7_SCAGO</name>
<dbReference type="RefSeq" id="WP_133460652.1">
    <property type="nucleotide sequence ID" value="NZ_SNVX01000003.1"/>
</dbReference>
<dbReference type="SUPFAM" id="SSF49354">
    <property type="entry name" value="PapD-like"/>
    <property type="match status" value="1"/>
</dbReference>
<dbReference type="Proteomes" id="UP000295530">
    <property type="component" value="Unassembled WGS sequence"/>
</dbReference>
<proteinExistence type="predicted"/>
<dbReference type="InterPro" id="IPR016147">
    <property type="entry name" value="Pili_assmbl_chaperone_N"/>
</dbReference>
<gene>
    <name evidence="3" type="ORF">EC847_10392</name>
</gene>
<feature type="chain" id="PRO_5020997558" evidence="1">
    <location>
        <begin position="29"/>
        <end position="255"/>
    </location>
</feature>
<keyword evidence="1" id="KW-0732">Signal</keyword>
<evidence type="ECO:0000259" key="2">
    <source>
        <dbReference type="Pfam" id="PF00345"/>
    </source>
</evidence>
<dbReference type="InterPro" id="IPR013783">
    <property type="entry name" value="Ig-like_fold"/>
</dbReference>
<protein>
    <submittedName>
        <fullName evidence="3">Fimbrial chaperone protein</fullName>
    </submittedName>
</protein>
<dbReference type="Gene3D" id="2.60.40.10">
    <property type="entry name" value="Immunoglobulins"/>
    <property type="match status" value="1"/>
</dbReference>
<evidence type="ECO:0000313" key="4">
    <source>
        <dbReference type="Proteomes" id="UP000295530"/>
    </source>
</evidence>
<dbReference type="GO" id="GO:0071555">
    <property type="term" value="P:cell wall organization"/>
    <property type="evidence" value="ECO:0007669"/>
    <property type="project" value="InterPro"/>
</dbReference>
<dbReference type="EMBL" id="SNVX01000003">
    <property type="protein sequence ID" value="TDN59914.1"/>
    <property type="molecule type" value="Genomic_DNA"/>
</dbReference>
<reference evidence="3 4" key="1">
    <citation type="submission" date="2019-03" db="EMBL/GenBank/DDBJ databases">
        <title>Genomic analyses of the natural microbiome of Caenorhabditis elegans.</title>
        <authorList>
            <person name="Samuel B."/>
        </authorList>
    </citation>
    <scope>NUCLEOTIDE SEQUENCE [LARGE SCALE GENOMIC DNA]</scope>
    <source>
        <strain evidence="3 4">BIGb0156</strain>
    </source>
</reference>
<organism evidence="3 4">
    <name type="scientific">Scandinavium goeteborgense</name>
    <dbReference type="NCBI Taxonomy" id="1851514"/>
    <lineage>
        <taxon>Bacteria</taxon>
        <taxon>Pseudomonadati</taxon>
        <taxon>Pseudomonadota</taxon>
        <taxon>Gammaproteobacteria</taxon>
        <taxon>Enterobacterales</taxon>
        <taxon>Enterobacteriaceae</taxon>
        <taxon>Scandinavium</taxon>
    </lineage>
</organism>
<evidence type="ECO:0000256" key="1">
    <source>
        <dbReference type="SAM" id="SignalP"/>
    </source>
</evidence>
<dbReference type="PANTHER" id="PTHR30251:SF4">
    <property type="entry name" value="SLR1668 PROTEIN"/>
    <property type="match status" value="1"/>
</dbReference>
<comment type="caution">
    <text evidence="3">The sequence shown here is derived from an EMBL/GenBank/DDBJ whole genome shotgun (WGS) entry which is preliminary data.</text>
</comment>
<dbReference type="PANTHER" id="PTHR30251">
    <property type="entry name" value="PILUS ASSEMBLY CHAPERONE"/>
    <property type="match status" value="1"/>
</dbReference>
<evidence type="ECO:0000313" key="3">
    <source>
        <dbReference type="EMBL" id="TDN59914.1"/>
    </source>
</evidence>
<dbReference type="InterPro" id="IPR008962">
    <property type="entry name" value="PapD-like_sf"/>
</dbReference>
<accession>A0A4R6ELQ7</accession>
<keyword evidence="4" id="KW-1185">Reference proteome</keyword>
<dbReference type="OrthoDB" id="511700at2"/>